<evidence type="ECO:0000256" key="2">
    <source>
        <dbReference type="SAM" id="SignalP"/>
    </source>
</evidence>
<evidence type="ECO:0000313" key="3">
    <source>
        <dbReference type="EMBL" id="SHM71885.1"/>
    </source>
</evidence>
<sequence>MKLKNISSFFAALAVCFGVSGVKAYAAEKTKDGIKLVISADKSAYEEDEKITAKITLENNSGNDITDVTLEGGVPDSYHLSEESKAITRTTYVMSGNSLSSELVFVPDKKESPTTEPKEATTVVTEKNEVQELVLTENAAVNNAETVESKDSKKDSGVKTALIITGILLLAGAAVVLFKFKGKNKGIMILVCITAASSLNTDIKAKAIETENYNILVSESITVAGQKYELTAVVRYTMDKPDMQAAADEYYEENSEEIVSVETVEENDGVFSEKEALKFMSERGFSKYPLTYDYDIDGNYTDETEALPESDAKHPMYMTYFVAEDGAVWSVFIVGRTITANPASYNLESDLDVQVLVSETDTLTSYTEMGNKFYETIPKDSAVKLKIVDKITSQKLNDLTYEEVINQ</sequence>
<name>A0A1M7L214_RUMFL</name>
<keyword evidence="2" id="KW-0732">Signal</keyword>
<organism evidence="3 4">
    <name type="scientific">Ruminococcus flavefaciens</name>
    <dbReference type="NCBI Taxonomy" id="1265"/>
    <lineage>
        <taxon>Bacteria</taxon>
        <taxon>Bacillati</taxon>
        <taxon>Bacillota</taxon>
        <taxon>Clostridia</taxon>
        <taxon>Eubacteriales</taxon>
        <taxon>Oscillospiraceae</taxon>
        <taxon>Ruminococcus</taxon>
    </lineage>
</organism>
<keyword evidence="1" id="KW-0812">Transmembrane</keyword>
<reference evidence="3 4" key="1">
    <citation type="submission" date="2016-11" db="EMBL/GenBank/DDBJ databases">
        <authorList>
            <person name="Jaros S."/>
            <person name="Januszkiewicz K."/>
            <person name="Wedrychowicz H."/>
        </authorList>
    </citation>
    <scope>NUCLEOTIDE SEQUENCE [LARGE SCALE GENOMIC DNA]</scope>
    <source>
        <strain evidence="3 4">Y1</strain>
    </source>
</reference>
<feature type="chain" id="PRO_5012116299" evidence="2">
    <location>
        <begin position="27"/>
        <end position="407"/>
    </location>
</feature>
<dbReference type="AlphaFoldDB" id="A0A1M7L214"/>
<keyword evidence="1" id="KW-1133">Transmembrane helix</keyword>
<dbReference type="Proteomes" id="UP000184394">
    <property type="component" value="Unassembled WGS sequence"/>
</dbReference>
<proteinExistence type="predicted"/>
<feature type="transmembrane region" description="Helical" evidence="1">
    <location>
        <begin position="160"/>
        <end position="178"/>
    </location>
</feature>
<accession>A0A1M7L214</accession>
<evidence type="ECO:0000313" key="4">
    <source>
        <dbReference type="Proteomes" id="UP000184394"/>
    </source>
</evidence>
<gene>
    <name evidence="3" type="ORF">SAMN04487860_11120</name>
</gene>
<keyword evidence="1" id="KW-0472">Membrane</keyword>
<dbReference type="OrthoDB" id="2061346at2"/>
<feature type="signal peptide" evidence="2">
    <location>
        <begin position="1"/>
        <end position="26"/>
    </location>
</feature>
<dbReference type="RefSeq" id="WP_072951577.1">
    <property type="nucleotide sequence ID" value="NZ_FRCT01000011.1"/>
</dbReference>
<protein>
    <submittedName>
        <fullName evidence="3">Uncharacterized protein</fullName>
    </submittedName>
</protein>
<evidence type="ECO:0000256" key="1">
    <source>
        <dbReference type="SAM" id="Phobius"/>
    </source>
</evidence>
<dbReference type="EMBL" id="FRCT01000011">
    <property type="protein sequence ID" value="SHM71885.1"/>
    <property type="molecule type" value="Genomic_DNA"/>
</dbReference>